<keyword evidence="3" id="KW-0547">Nucleotide-binding</keyword>
<dbReference type="InterPro" id="IPR039421">
    <property type="entry name" value="Type_1_exporter"/>
</dbReference>
<organism evidence="10">
    <name type="scientific">Aphanomyces invadans</name>
    <dbReference type="NCBI Taxonomy" id="157072"/>
    <lineage>
        <taxon>Eukaryota</taxon>
        <taxon>Sar</taxon>
        <taxon>Stramenopiles</taxon>
        <taxon>Oomycota</taxon>
        <taxon>Saprolegniomycetes</taxon>
        <taxon>Saprolegniales</taxon>
        <taxon>Verrucalvaceae</taxon>
        <taxon>Aphanomyces</taxon>
    </lineage>
</organism>
<dbReference type="GO" id="GO:0005524">
    <property type="term" value="F:ATP binding"/>
    <property type="evidence" value="ECO:0007669"/>
    <property type="project" value="UniProtKB-KW"/>
</dbReference>
<protein>
    <submittedName>
        <fullName evidence="10">Uncharacterized protein</fullName>
    </submittedName>
</protein>
<dbReference type="PROSITE" id="PS50929">
    <property type="entry name" value="ABC_TM1F"/>
    <property type="match status" value="1"/>
</dbReference>
<dbReference type="RefSeq" id="XP_008871417.1">
    <property type="nucleotide sequence ID" value="XM_008873195.1"/>
</dbReference>
<dbReference type="EMBL" id="KI913965">
    <property type="protein sequence ID" value="ETV99998.1"/>
    <property type="molecule type" value="Genomic_DNA"/>
</dbReference>
<dbReference type="Gene3D" id="3.40.50.300">
    <property type="entry name" value="P-loop containing nucleotide triphosphate hydrolases"/>
    <property type="match status" value="2"/>
</dbReference>
<keyword evidence="5 7" id="KW-1133">Transmembrane helix</keyword>
<dbReference type="PROSITE" id="PS50893">
    <property type="entry name" value="ABC_TRANSPORTER_2"/>
    <property type="match status" value="1"/>
</dbReference>
<feature type="transmembrane region" description="Helical" evidence="7">
    <location>
        <begin position="156"/>
        <end position="179"/>
    </location>
</feature>
<keyword evidence="4" id="KW-0067">ATP-binding</keyword>
<dbReference type="GO" id="GO:0016020">
    <property type="term" value="C:membrane"/>
    <property type="evidence" value="ECO:0007669"/>
    <property type="project" value="UniProtKB-SubCell"/>
</dbReference>
<dbReference type="InterPro" id="IPR003593">
    <property type="entry name" value="AAA+_ATPase"/>
</dbReference>
<evidence type="ECO:0000259" key="9">
    <source>
        <dbReference type="PROSITE" id="PS50929"/>
    </source>
</evidence>
<dbReference type="Pfam" id="PF00005">
    <property type="entry name" value="ABC_tran"/>
    <property type="match status" value="1"/>
</dbReference>
<proteinExistence type="predicted"/>
<accession>A0A024U179</accession>
<feature type="domain" description="ABC transmembrane type-1" evidence="9">
    <location>
        <begin position="48"/>
        <end position="330"/>
    </location>
</feature>
<dbReference type="SUPFAM" id="SSF90123">
    <property type="entry name" value="ABC transporter transmembrane region"/>
    <property type="match status" value="1"/>
</dbReference>
<dbReference type="PANTHER" id="PTHR24221">
    <property type="entry name" value="ATP-BINDING CASSETTE SUB-FAMILY B"/>
    <property type="match status" value="1"/>
</dbReference>
<evidence type="ECO:0000259" key="8">
    <source>
        <dbReference type="PROSITE" id="PS50893"/>
    </source>
</evidence>
<evidence type="ECO:0000256" key="3">
    <source>
        <dbReference type="ARBA" id="ARBA00022741"/>
    </source>
</evidence>
<sequence length="709" mass="77444">MGPRANMKKSGYEDIEAGKNKFVPLSSLAVLLIPYFWPRGIVLKLQVAVSLSLVAASRSFRVLSPLYLKDATNELASTGAVPYRPLALYCGALFLSTTAKQIQTYSYLRVKQHAYIDVSAAVFAHLHKMSMHFHLTKKTGKVMRVLDRGLDSTDSVVNVLFFRFLPTLLEVAAVSLVFACAFQDHWLSVVAVTSVVLYTVVTFIGTTIRLEFKAQSNQHDNDANDKAVDSFTNFETVKAFNAEEYETNRYMASIEQCQHTTYLTRGYLNGLTVAQQFIQSTCLFVCMAITGVKVTQGLLTVGDFVAVGSYILNIFKPLDSLGAIYNTIVQAVVDMSNLVELVEATPDILDKDDAAALVVASTPMAAMSPGTRRRHQPTVQFDHVGFTYPGQPASNGLKNICFTIPPGHTVAIVGTTGAGKSTLSRLLFRFYDVTAGRILINGQDISCVQQKSLRQVLGIVPQDAVMFNDTIYYNVRDGCMHAARASATTIGHMQSRRWLGTELVLLSEFAQVGVLVVQIQYGRQSATRADVEAAAAAANLTAFVATLPLGLDTKVGERGLKLSGGEKQRVAIARAILKNPRIMVLDEATSALDTRTERCIYEELQRICADRTTMVIAHRLSTIQHADDIVVLDHGSMVERGAHDELLARNGGTVLVCYECLGYHCRRADARHAALTPVCVAYAAMWAAQLTTRADNVPPLTAGSPPRIS</sequence>
<feature type="transmembrane region" description="Helical" evidence="7">
    <location>
        <begin position="185"/>
        <end position="208"/>
    </location>
</feature>
<evidence type="ECO:0000256" key="6">
    <source>
        <dbReference type="ARBA" id="ARBA00023136"/>
    </source>
</evidence>
<dbReference type="GeneID" id="20084496"/>
<gene>
    <name evidence="10" type="ORF">H310_07446</name>
</gene>
<evidence type="ECO:0000313" key="10">
    <source>
        <dbReference type="EMBL" id="ETV99998.1"/>
    </source>
</evidence>
<dbReference type="AlphaFoldDB" id="A0A024U179"/>
<feature type="domain" description="ABC transporter" evidence="8">
    <location>
        <begin position="379"/>
        <end position="659"/>
    </location>
</feature>
<keyword evidence="2 7" id="KW-0812">Transmembrane</keyword>
<dbReference type="SUPFAM" id="SSF52540">
    <property type="entry name" value="P-loop containing nucleoside triphosphate hydrolases"/>
    <property type="match status" value="1"/>
</dbReference>
<dbReference type="PROSITE" id="PS00211">
    <property type="entry name" value="ABC_TRANSPORTER_1"/>
    <property type="match status" value="1"/>
</dbReference>
<dbReference type="InterPro" id="IPR011527">
    <property type="entry name" value="ABC1_TM_dom"/>
</dbReference>
<feature type="transmembrane region" description="Helical" evidence="7">
    <location>
        <begin position="21"/>
        <end position="37"/>
    </location>
</feature>
<dbReference type="CDD" id="cd18560">
    <property type="entry name" value="ABC_6TM_ATM1_ABCB7_HMT1_ABCB6"/>
    <property type="match status" value="1"/>
</dbReference>
<evidence type="ECO:0000256" key="4">
    <source>
        <dbReference type="ARBA" id="ARBA00022840"/>
    </source>
</evidence>
<evidence type="ECO:0000256" key="2">
    <source>
        <dbReference type="ARBA" id="ARBA00022692"/>
    </source>
</evidence>
<dbReference type="Pfam" id="PF00664">
    <property type="entry name" value="ABC_membrane"/>
    <property type="match status" value="1"/>
</dbReference>
<dbReference type="InterPro" id="IPR036640">
    <property type="entry name" value="ABC1_TM_sf"/>
</dbReference>
<dbReference type="InterPro" id="IPR003439">
    <property type="entry name" value="ABC_transporter-like_ATP-bd"/>
</dbReference>
<dbReference type="OrthoDB" id="6500128at2759"/>
<dbReference type="eggNOG" id="KOG0056">
    <property type="taxonomic scope" value="Eukaryota"/>
</dbReference>
<keyword evidence="6 7" id="KW-0472">Membrane</keyword>
<evidence type="ECO:0000256" key="1">
    <source>
        <dbReference type="ARBA" id="ARBA00004141"/>
    </source>
</evidence>
<evidence type="ECO:0000256" key="5">
    <source>
        <dbReference type="ARBA" id="ARBA00022989"/>
    </source>
</evidence>
<evidence type="ECO:0000256" key="7">
    <source>
        <dbReference type="SAM" id="Phobius"/>
    </source>
</evidence>
<dbReference type="Gene3D" id="1.20.1560.10">
    <property type="entry name" value="ABC transporter type 1, transmembrane domain"/>
    <property type="match status" value="1"/>
</dbReference>
<reference evidence="10" key="1">
    <citation type="submission" date="2013-12" db="EMBL/GenBank/DDBJ databases">
        <title>The Genome Sequence of Aphanomyces invadans NJM9701.</title>
        <authorList>
            <consortium name="The Broad Institute Genomics Platform"/>
            <person name="Russ C."/>
            <person name="Tyler B."/>
            <person name="van West P."/>
            <person name="Dieguez-Uribeondo J."/>
            <person name="Young S.K."/>
            <person name="Zeng Q."/>
            <person name="Gargeya S."/>
            <person name="Fitzgerald M."/>
            <person name="Abouelleil A."/>
            <person name="Alvarado L."/>
            <person name="Chapman S.B."/>
            <person name="Gainer-Dewar J."/>
            <person name="Goldberg J."/>
            <person name="Griggs A."/>
            <person name="Gujja S."/>
            <person name="Hansen M."/>
            <person name="Howarth C."/>
            <person name="Imamovic A."/>
            <person name="Ireland A."/>
            <person name="Larimer J."/>
            <person name="McCowan C."/>
            <person name="Murphy C."/>
            <person name="Pearson M."/>
            <person name="Poon T.W."/>
            <person name="Priest M."/>
            <person name="Roberts A."/>
            <person name="Saif S."/>
            <person name="Shea T."/>
            <person name="Sykes S."/>
            <person name="Wortman J."/>
            <person name="Nusbaum C."/>
            <person name="Birren B."/>
        </authorList>
    </citation>
    <scope>NUCLEOTIDE SEQUENCE [LARGE SCALE GENOMIC DNA]</scope>
    <source>
        <strain evidence="10">NJM9701</strain>
    </source>
</reference>
<dbReference type="GO" id="GO:0016887">
    <property type="term" value="F:ATP hydrolysis activity"/>
    <property type="evidence" value="ECO:0007669"/>
    <property type="project" value="InterPro"/>
</dbReference>
<dbReference type="SMART" id="SM00382">
    <property type="entry name" value="AAA"/>
    <property type="match status" value="1"/>
</dbReference>
<name>A0A024U179_9STRA</name>
<dbReference type="InterPro" id="IPR027417">
    <property type="entry name" value="P-loop_NTPase"/>
</dbReference>
<dbReference type="STRING" id="157072.A0A024U179"/>
<dbReference type="GO" id="GO:0140359">
    <property type="term" value="F:ABC-type transporter activity"/>
    <property type="evidence" value="ECO:0007669"/>
    <property type="project" value="InterPro"/>
</dbReference>
<dbReference type="PANTHER" id="PTHR24221:SF620">
    <property type="entry name" value="ABC TRANSMEMBRANE TYPE-1 DOMAIN-CONTAINING PROTEIN"/>
    <property type="match status" value="1"/>
</dbReference>
<dbReference type="InterPro" id="IPR017871">
    <property type="entry name" value="ABC_transporter-like_CS"/>
</dbReference>
<dbReference type="VEuPathDB" id="FungiDB:H310_07446"/>
<comment type="subcellular location">
    <subcellularLocation>
        <location evidence="1">Membrane</location>
        <topology evidence="1">Multi-pass membrane protein</topology>
    </subcellularLocation>
</comment>